<dbReference type="AlphaFoldDB" id="A0AAV4DWV6"/>
<accession>A0AAV4DWV6</accession>
<name>A0AAV4DWV6_9GAST</name>
<gene>
    <name evidence="1" type="ORF">PoB_007509800</name>
</gene>
<dbReference type="Proteomes" id="UP000735302">
    <property type="component" value="Unassembled WGS sequence"/>
</dbReference>
<evidence type="ECO:0000313" key="1">
    <source>
        <dbReference type="EMBL" id="GFO48593.1"/>
    </source>
</evidence>
<dbReference type="EMBL" id="BLXT01008438">
    <property type="protein sequence ID" value="GFO48593.1"/>
    <property type="molecule type" value="Genomic_DNA"/>
</dbReference>
<organism evidence="1 2">
    <name type="scientific">Plakobranchus ocellatus</name>
    <dbReference type="NCBI Taxonomy" id="259542"/>
    <lineage>
        <taxon>Eukaryota</taxon>
        <taxon>Metazoa</taxon>
        <taxon>Spiralia</taxon>
        <taxon>Lophotrochozoa</taxon>
        <taxon>Mollusca</taxon>
        <taxon>Gastropoda</taxon>
        <taxon>Heterobranchia</taxon>
        <taxon>Euthyneura</taxon>
        <taxon>Panpulmonata</taxon>
        <taxon>Sacoglossa</taxon>
        <taxon>Placobranchoidea</taxon>
        <taxon>Plakobranchidae</taxon>
        <taxon>Plakobranchus</taxon>
    </lineage>
</organism>
<reference evidence="1 2" key="1">
    <citation type="journal article" date="2021" name="Elife">
        <title>Chloroplast acquisition without the gene transfer in kleptoplastic sea slugs, Plakobranchus ocellatus.</title>
        <authorList>
            <person name="Maeda T."/>
            <person name="Takahashi S."/>
            <person name="Yoshida T."/>
            <person name="Shimamura S."/>
            <person name="Takaki Y."/>
            <person name="Nagai Y."/>
            <person name="Toyoda A."/>
            <person name="Suzuki Y."/>
            <person name="Arimoto A."/>
            <person name="Ishii H."/>
            <person name="Satoh N."/>
            <person name="Nishiyama T."/>
            <person name="Hasebe M."/>
            <person name="Maruyama T."/>
            <person name="Minagawa J."/>
            <person name="Obokata J."/>
            <person name="Shigenobu S."/>
        </authorList>
    </citation>
    <scope>NUCLEOTIDE SEQUENCE [LARGE SCALE GENOMIC DNA]</scope>
</reference>
<protein>
    <submittedName>
        <fullName evidence="1">Uncharacterized protein</fullName>
    </submittedName>
</protein>
<comment type="caution">
    <text evidence="1">The sequence shown here is derived from an EMBL/GenBank/DDBJ whole genome shotgun (WGS) entry which is preliminary data.</text>
</comment>
<sequence>MILGFQSLRQTRASVAGLEFATDLRADSLATVPPRPPNGIERRSKTKAENDKVFFADLRGATFPFTKPLKALVAAKFASVALKSADIESCL</sequence>
<proteinExistence type="predicted"/>
<keyword evidence="2" id="KW-1185">Reference proteome</keyword>
<evidence type="ECO:0000313" key="2">
    <source>
        <dbReference type="Proteomes" id="UP000735302"/>
    </source>
</evidence>